<feature type="region of interest" description="Disordered" evidence="1">
    <location>
        <begin position="1"/>
        <end position="28"/>
    </location>
</feature>
<feature type="compositionally biased region" description="Basic and acidic residues" evidence="1">
    <location>
        <begin position="1"/>
        <end position="24"/>
    </location>
</feature>
<evidence type="ECO:0000313" key="2">
    <source>
        <dbReference type="EMBL" id="CCC50897.1"/>
    </source>
</evidence>
<evidence type="ECO:0000256" key="1">
    <source>
        <dbReference type="SAM" id="MobiDB-lite"/>
    </source>
</evidence>
<dbReference type="VEuPathDB" id="TriTrypDB:TvY486_0907180"/>
<reference evidence="2" key="1">
    <citation type="journal article" date="2012" name="Proc. Natl. Acad. Sci. U.S.A.">
        <title>Antigenic diversity is generated by distinct evolutionary mechanisms in African trypanosome species.</title>
        <authorList>
            <person name="Jackson A.P."/>
            <person name="Berry A."/>
            <person name="Aslett M."/>
            <person name="Allison H.C."/>
            <person name="Burton P."/>
            <person name="Vavrova-Anderson J."/>
            <person name="Brown R."/>
            <person name="Browne H."/>
            <person name="Corton N."/>
            <person name="Hauser H."/>
            <person name="Gamble J."/>
            <person name="Gilderthorp R."/>
            <person name="Marcello L."/>
            <person name="McQuillan J."/>
            <person name="Otto T.D."/>
            <person name="Quail M.A."/>
            <person name="Sanders M.J."/>
            <person name="van Tonder A."/>
            <person name="Ginger M.L."/>
            <person name="Field M.C."/>
            <person name="Barry J.D."/>
            <person name="Hertz-Fowler C."/>
            <person name="Berriman M."/>
        </authorList>
    </citation>
    <scope>NUCLEOTIDE SEQUENCE</scope>
    <source>
        <strain evidence="2">Y486</strain>
    </source>
</reference>
<gene>
    <name evidence="2" type="ORF">TVY486_0907180</name>
</gene>
<protein>
    <submittedName>
        <fullName evidence="2">Uncharacterized protein</fullName>
    </submittedName>
</protein>
<name>G0U3P0_TRYVY</name>
<dbReference type="EMBL" id="HE573025">
    <property type="protein sequence ID" value="CCC50897.1"/>
    <property type="molecule type" value="Genomic_DNA"/>
</dbReference>
<accession>G0U3P0</accession>
<sequence length="134" mass="14672">SDHGPPPERSENVSRSRRVDRDHPITVGSSRFCHSAANSYMSDTDAEFDKSFDQCYRKPPTQQELLKSFESKCEDVVDGDGISYQQVAVSPGRNAAVTVDDGPSSKFVQEAGNLHSTVHGDKRGGVSTRCCSMF</sequence>
<feature type="non-terminal residue" evidence="2">
    <location>
        <position position="1"/>
    </location>
</feature>
<proteinExistence type="predicted"/>
<organism evidence="2">
    <name type="scientific">Trypanosoma vivax (strain Y486)</name>
    <dbReference type="NCBI Taxonomy" id="1055687"/>
    <lineage>
        <taxon>Eukaryota</taxon>
        <taxon>Discoba</taxon>
        <taxon>Euglenozoa</taxon>
        <taxon>Kinetoplastea</taxon>
        <taxon>Metakinetoplastina</taxon>
        <taxon>Trypanosomatida</taxon>
        <taxon>Trypanosomatidae</taxon>
        <taxon>Trypanosoma</taxon>
        <taxon>Duttonella</taxon>
    </lineage>
</organism>
<dbReference type="AlphaFoldDB" id="G0U3P0"/>